<feature type="compositionally biased region" description="Polar residues" evidence="1">
    <location>
        <begin position="1"/>
        <end position="15"/>
    </location>
</feature>
<sequence length="118" mass="13110">MVSSCKTGIFLQSSPAPQPDPDRQLPSCERRSYTSPEELKFHTNSPSKANRCSSSTKTRKSPETTNVPLRSSGWCKRPPGSVSPAKRQINEVKETKTTVSILDHYLPLNEVSHLLLCL</sequence>
<proteinExistence type="predicted"/>
<feature type="compositionally biased region" description="Polar residues" evidence="1">
    <location>
        <begin position="42"/>
        <end position="56"/>
    </location>
</feature>
<feature type="region of interest" description="Disordered" evidence="1">
    <location>
        <begin position="1"/>
        <end position="85"/>
    </location>
</feature>
<feature type="compositionally biased region" description="Basic and acidic residues" evidence="1">
    <location>
        <begin position="20"/>
        <end position="41"/>
    </location>
</feature>
<organism evidence="2 3">
    <name type="scientific">Ameca splendens</name>
    <dbReference type="NCBI Taxonomy" id="208324"/>
    <lineage>
        <taxon>Eukaryota</taxon>
        <taxon>Metazoa</taxon>
        <taxon>Chordata</taxon>
        <taxon>Craniata</taxon>
        <taxon>Vertebrata</taxon>
        <taxon>Euteleostomi</taxon>
        <taxon>Actinopterygii</taxon>
        <taxon>Neopterygii</taxon>
        <taxon>Teleostei</taxon>
        <taxon>Neoteleostei</taxon>
        <taxon>Acanthomorphata</taxon>
        <taxon>Ovalentaria</taxon>
        <taxon>Atherinomorphae</taxon>
        <taxon>Cyprinodontiformes</taxon>
        <taxon>Goodeidae</taxon>
        <taxon>Ameca</taxon>
    </lineage>
</organism>
<gene>
    <name evidence="2" type="ORF">AMECASPLE_024475</name>
</gene>
<dbReference type="EMBL" id="JAHRIP010002339">
    <property type="protein sequence ID" value="MEQ2280868.1"/>
    <property type="molecule type" value="Genomic_DNA"/>
</dbReference>
<protein>
    <submittedName>
        <fullName evidence="2">Uncharacterized protein</fullName>
    </submittedName>
</protein>
<comment type="caution">
    <text evidence="2">The sequence shown here is derived from an EMBL/GenBank/DDBJ whole genome shotgun (WGS) entry which is preliminary data.</text>
</comment>
<name>A0ABV0XHD4_9TELE</name>
<reference evidence="2 3" key="1">
    <citation type="submission" date="2021-06" db="EMBL/GenBank/DDBJ databases">
        <authorList>
            <person name="Palmer J.M."/>
        </authorList>
    </citation>
    <scope>NUCLEOTIDE SEQUENCE [LARGE SCALE GENOMIC DNA]</scope>
    <source>
        <strain evidence="2 3">AS_MEX2019</strain>
        <tissue evidence="2">Muscle</tissue>
    </source>
</reference>
<evidence type="ECO:0000313" key="3">
    <source>
        <dbReference type="Proteomes" id="UP001469553"/>
    </source>
</evidence>
<accession>A0ABV0XHD4</accession>
<dbReference type="Proteomes" id="UP001469553">
    <property type="component" value="Unassembled WGS sequence"/>
</dbReference>
<evidence type="ECO:0000256" key="1">
    <source>
        <dbReference type="SAM" id="MobiDB-lite"/>
    </source>
</evidence>
<evidence type="ECO:0000313" key="2">
    <source>
        <dbReference type="EMBL" id="MEQ2280868.1"/>
    </source>
</evidence>
<keyword evidence="3" id="KW-1185">Reference proteome</keyword>